<feature type="binding site" evidence="17">
    <location>
        <position position="61"/>
    </location>
    <ligand>
        <name>Zn(2+)</name>
        <dbReference type="ChEBI" id="CHEBI:29105"/>
        <note>catalytic</note>
    </ligand>
</feature>
<proteinExistence type="inferred from homology"/>
<evidence type="ECO:0000256" key="9">
    <source>
        <dbReference type="ARBA" id="ARBA00022857"/>
    </source>
</evidence>
<dbReference type="Pfam" id="PF01872">
    <property type="entry name" value="RibD_C"/>
    <property type="match status" value="1"/>
</dbReference>
<dbReference type="AlphaFoldDB" id="A0A9X4REG8"/>
<dbReference type="PANTHER" id="PTHR38011">
    <property type="entry name" value="DIHYDROFOLATE REDUCTASE FAMILY PROTEIN (AFU_ORTHOLOGUE AFUA_8G06820)"/>
    <property type="match status" value="1"/>
</dbReference>
<comment type="pathway">
    <text evidence="3 14">Cofactor biosynthesis; riboflavin biosynthesis; 5-amino-6-(D-ribitylamino)uracil from GTP: step 3/4.</text>
</comment>
<feature type="binding site" evidence="16">
    <location>
        <position position="165"/>
    </location>
    <ligand>
        <name>NADP(+)</name>
        <dbReference type="ChEBI" id="CHEBI:58349"/>
    </ligand>
</feature>
<name>A0A9X4REG8_9ACTN</name>
<evidence type="ECO:0000256" key="17">
    <source>
        <dbReference type="PIRSR" id="PIRSR006769-3"/>
    </source>
</evidence>
<dbReference type="EMBL" id="JANRHA010000010">
    <property type="protein sequence ID" value="MDG3015905.1"/>
    <property type="molecule type" value="Genomic_DNA"/>
</dbReference>
<evidence type="ECO:0000256" key="16">
    <source>
        <dbReference type="PIRSR" id="PIRSR006769-2"/>
    </source>
</evidence>
<evidence type="ECO:0000313" key="20">
    <source>
        <dbReference type="Proteomes" id="UP001152755"/>
    </source>
</evidence>
<dbReference type="PIRSF" id="PIRSF006769">
    <property type="entry name" value="RibD"/>
    <property type="match status" value="1"/>
</dbReference>
<evidence type="ECO:0000256" key="4">
    <source>
        <dbReference type="ARBA" id="ARBA00005259"/>
    </source>
</evidence>
<evidence type="ECO:0000256" key="10">
    <source>
        <dbReference type="ARBA" id="ARBA00023002"/>
    </source>
</evidence>
<feature type="binding site" evidence="16">
    <location>
        <position position="215"/>
    </location>
    <ligand>
        <name>substrate</name>
    </ligand>
</feature>
<dbReference type="GO" id="GO:0009231">
    <property type="term" value="P:riboflavin biosynthetic process"/>
    <property type="evidence" value="ECO:0007669"/>
    <property type="project" value="UniProtKB-KW"/>
</dbReference>
<dbReference type="InterPro" id="IPR002734">
    <property type="entry name" value="RibDG_C"/>
</dbReference>
<sequence>MSSASPAPGDDRIAAAMELAIDLAEQVRGRTSPNPPVGAVILDEYGALAGTGATRPPGGPHAEVMALRQAGPRARGGTAVVTLEPCNHHGRTGPCAEALLDAGVTAVHYAVADPNPQASGGADRLRACGLTVTAGVRAEQVASGPLRAWLHRVRTGRPQLTWKYAATLDGRSAAADGTSQWITGPVARERVHAERGRIDAIVVGTGTVLADDPALTARLPDGTLSATQPLRVVVGRRDIPPGARILDDSAPTVHLRTDDPHEVLAALAAEHCDVQLEGGPRLAAAFLRAGLVDRVQAYLAPVLIGAGQGAVGDLGIGTISAALRFHRESVDVLGEDILLTLVPDGPAADCQEDR</sequence>
<organism evidence="19 20">
    <name type="scientific">Speluncibacter jeojiensis</name>
    <dbReference type="NCBI Taxonomy" id="2710754"/>
    <lineage>
        <taxon>Bacteria</taxon>
        <taxon>Bacillati</taxon>
        <taxon>Actinomycetota</taxon>
        <taxon>Actinomycetes</taxon>
        <taxon>Mycobacteriales</taxon>
        <taxon>Speluncibacteraceae</taxon>
        <taxon>Speluncibacter</taxon>
    </lineage>
</organism>
<evidence type="ECO:0000256" key="3">
    <source>
        <dbReference type="ARBA" id="ARBA00004910"/>
    </source>
</evidence>
<feature type="binding site" evidence="17">
    <location>
        <position position="86"/>
    </location>
    <ligand>
        <name>Zn(2+)</name>
        <dbReference type="ChEBI" id="CHEBI:29105"/>
        <note>catalytic</note>
    </ligand>
</feature>
<dbReference type="PANTHER" id="PTHR38011:SF7">
    <property type="entry name" value="2,5-DIAMINO-6-RIBOSYLAMINO-4(3H)-PYRIMIDINONE 5'-PHOSPHATE REDUCTASE"/>
    <property type="match status" value="1"/>
</dbReference>
<dbReference type="Gene3D" id="3.40.430.10">
    <property type="entry name" value="Dihydrofolate Reductase, subunit A"/>
    <property type="match status" value="1"/>
</dbReference>
<dbReference type="InterPro" id="IPR024072">
    <property type="entry name" value="DHFR-like_dom_sf"/>
</dbReference>
<evidence type="ECO:0000256" key="14">
    <source>
        <dbReference type="PIRNR" id="PIRNR006769"/>
    </source>
</evidence>
<dbReference type="CDD" id="cd01284">
    <property type="entry name" value="Riboflavin_deaminase-reductase"/>
    <property type="match status" value="1"/>
</dbReference>
<keyword evidence="9 14" id="KW-0521">NADP</keyword>
<dbReference type="InterPro" id="IPR016193">
    <property type="entry name" value="Cytidine_deaminase-like"/>
</dbReference>
<accession>A0A9X4REG8</accession>
<evidence type="ECO:0000256" key="5">
    <source>
        <dbReference type="ARBA" id="ARBA00007417"/>
    </source>
</evidence>
<dbReference type="InterPro" id="IPR004794">
    <property type="entry name" value="Eubact_RibD"/>
</dbReference>
<evidence type="ECO:0000256" key="8">
    <source>
        <dbReference type="ARBA" id="ARBA00022833"/>
    </source>
</evidence>
<feature type="binding site" evidence="16">
    <location>
        <position position="195"/>
    </location>
    <ligand>
        <name>NADP(+)</name>
        <dbReference type="ChEBI" id="CHEBI:58349"/>
    </ligand>
</feature>
<comment type="function">
    <text evidence="1 14">Converts 2,5-diamino-6-(ribosylamino)-4(3h)-pyrimidinone 5'-phosphate into 5-amino-6-(ribosylamino)-2,4(1h,3h)-pyrimidinedione 5'-phosphate.</text>
</comment>
<dbReference type="InterPro" id="IPR016192">
    <property type="entry name" value="APOBEC/CMP_deaminase_Zn-bd"/>
</dbReference>
<dbReference type="PROSITE" id="PS51747">
    <property type="entry name" value="CYT_DCMP_DEAMINASES_2"/>
    <property type="match status" value="1"/>
</dbReference>
<gene>
    <name evidence="19" type="primary">ribD</name>
    <name evidence="19" type="ORF">NVS88_15190</name>
</gene>
<dbReference type="GO" id="GO:0008270">
    <property type="term" value="F:zinc ion binding"/>
    <property type="evidence" value="ECO:0007669"/>
    <property type="project" value="InterPro"/>
</dbReference>
<keyword evidence="10 14" id="KW-0560">Oxidoreductase</keyword>
<comment type="catalytic activity">
    <reaction evidence="12 14">
        <text>5-amino-6-(5-phospho-D-ribitylamino)uracil + NADP(+) = 5-amino-6-(5-phospho-D-ribosylamino)uracil + NADPH + H(+)</text>
        <dbReference type="Rhea" id="RHEA:17845"/>
        <dbReference type="ChEBI" id="CHEBI:15378"/>
        <dbReference type="ChEBI" id="CHEBI:57783"/>
        <dbReference type="ChEBI" id="CHEBI:58349"/>
        <dbReference type="ChEBI" id="CHEBI:58421"/>
        <dbReference type="ChEBI" id="CHEBI:58453"/>
        <dbReference type="EC" id="1.1.1.193"/>
    </reaction>
</comment>
<comment type="pathway">
    <text evidence="2 14">Cofactor biosynthesis; riboflavin biosynthesis; 5-amino-6-(D-ribitylamino)uracil from GTP: step 2/4.</text>
</comment>
<dbReference type="SUPFAM" id="SSF53597">
    <property type="entry name" value="Dihydrofolate reductase-like"/>
    <property type="match status" value="1"/>
</dbReference>
<dbReference type="Gene3D" id="3.40.140.10">
    <property type="entry name" value="Cytidine Deaminase, domain 2"/>
    <property type="match status" value="1"/>
</dbReference>
<keyword evidence="8 14" id="KW-0862">Zinc</keyword>
<feature type="domain" description="CMP/dCMP-type deaminase" evidence="18">
    <location>
        <begin position="11"/>
        <end position="133"/>
    </location>
</feature>
<evidence type="ECO:0000256" key="2">
    <source>
        <dbReference type="ARBA" id="ARBA00004882"/>
    </source>
</evidence>
<keyword evidence="6 14" id="KW-0686">Riboflavin biosynthesis</keyword>
<dbReference type="InterPro" id="IPR050765">
    <property type="entry name" value="Riboflavin_Biosynth_HTPR"/>
</dbReference>
<keyword evidence="7 14" id="KW-0479">Metal-binding</keyword>
<dbReference type="GO" id="GO:0008835">
    <property type="term" value="F:diaminohydroxyphosphoribosylaminopyrimidine deaminase activity"/>
    <property type="evidence" value="ECO:0007669"/>
    <property type="project" value="UniProtKB-EC"/>
</dbReference>
<comment type="similarity">
    <text evidence="4 14">In the N-terminal section; belongs to the cytidine and deoxycytidylate deaminase family.</text>
</comment>
<evidence type="ECO:0000256" key="11">
    <source>
        <dbReference type="ARBA" id="ARBA00023268"/>
    </source>
</evidence>
<feature type="binding site" evidence="16">
    <location>
        <position position="218"/>
    </location>
    <ligand>
        <name>substrate</name>
    </ligand>
</feature>
<evidence type="ECO:0000313" key="19">
    <source>
        <dbReference type="EMBL" id="MDG3015905.1"/>
    </source>
</evidence>
<dbReference type="InterPro" id="IPR002125">
    <property type="entry name" value="CMP_dCMP_dom"/>
</dbReference>
<keyword evidence="14 19" id="KW-0378">Hydrolase</keyword>
<feature type="binding site" evidence="16">
    <location>
        <position position="179"/>
    </location>
    <ligand>
        <name>substrate</name>
    </ligand>
</feature>
<protein>
    <recommendedName>
        <fullName evidence="14">Riboflavin biosynthesis protein RibD</fullName>
    </recommendedName>
    <domain>
        <recommendedName>
            <fullName evidence="14">Diaminohydroxyphosphoribosylaminopyrimidine deaminase</fullName>
            <shortName evidence="14">DRAP deaminase</shortName>
            <ecNumber evidence="14">3.5.4.26</ecNumber>
        </recommendedName>
        <alternativeName>
            <fullName evidence="14">Riboflavin-specific deaminase</fullName>
        </alternativeName>
    </domain>
    <domain>
        <recommendedName>
            <fullName evidence="14">5-amino-6-(5-phosphoribosylamino)uracil reductase</fullName>
            <ecNumber evidence="14">1.1.1.193</ecNumber>
        </recommendedName>
        <alternativeName>
            <fullName evidence="14">HTP reductase</fullName>
        </alternativeName>
    </domain>
</protein>
<feature type="binding site" evidence="16">
    <location>
        <position position="181"/>
    </location>
    <ligand>
        <name>NADP(+)</name>
        <dbReference type="ChEBI" id="CHEBI:58349"/>
    </ligand>
</feature>
<evidence type="ECO:0000256" key="7">
    <source>
        <dbReference type="ARBA" id="ARBA00022723"/>
    </source>
</evidence>
<keyword evidence="11" id="KW-0511">Multifunctional enzyme</keyword>
<comment type="cofactor">
    <cofactor evidence="14 17">
        <name>Zn(2+)</name>
        <dbReference type="ChEBI" id="CHEBI:29105"/>
    </cofactor>
    <text evidence="14 17">Binds 1 zinc ion.</text>
</comment>
<feature type="binding site" evidence="16">
    <location>
        <position position="277"/>
    </location>
    <ligand>
        <name>substrate</name>
    </ligand>
</feature>
<feature type="binding site" evidence="16">
    <location>
        <position position="207"/>
    </location>
    <ligand>
        <name>NADP(+)</name>
        <dbReference type="ChEBI" id="CHEBI:58349"/>
    </ligand>
</feature>
<dbReference type="Pfam" id="PF00383">
    <property type="entry name" value="dCMP_cyt_deam_1"/>
    <property type="match status" value="1"/>
</dbReference>
<keyword evidence="20" id="KW-1185">Reference proteome</keyword>
<feature type="binding site" evidence="16">
    <location>
        <begin position="279"/>
        <end position="285"/>
    </location>
    <ligand>
        <name>NADP(+)</name>
        <dbReference type="ChEBI" id="CHEBI:58349"/>
    </ligand>
</feature>
<feature type="binding site" evidence="17">
    <location>
        <position position="95"/>
    </location>
    <ligand>
        <name>Zn(2+)</name>
        <dbReference type="ChEBI" id="CHEBI:29105"/>
        <note>catalytic</note>
    </ligand>
</feature>
<dbReference type="GO" id="GO:0008703">
    <property type="term" value="F:5-amino-6-(5-phosphoribosylamino)uracil reductase activity"/>
    <property type="evidence" value="ECO:0007669"/>
    <property type="project" value="UniProtKB-EC"/>
</dbReference>
<evidence type="ECO:0000256" key="6">
    <source>
        <dbReference type="ARBA" id="ARBA00022619"/>
    </source>
</evidence>
<dbReference type="EC" id="3.5.4.26" evidence="14"/>
<comment type="similarity">
    <text evidence="5 14">In the C-terminal section; belongs to the HTP reductase family.</text>
</comment>
<evidence type="ECO:0000256" key="12">
    <source>
        <dbReference type="ARBA" id="ARBA00049861"/>
    </source>
</evidence>
<comment type="catalytic activity">
    <reaction evidence="13 14">
        <text>2,5-diamino-6-hydroxy-4-(5-phosphoribosylamino)-pyrimidine + H2O + H(+) = 5-amino-6-(5-phospho-D-ribosylamino)uracil + NH4(+)</text>
        <dbReference type="Rhea" id="RHEA:21868"/>
        <dbReference type="ChEBI" id="CHEBI:15377"/>
        <dbReference type="ChEBI" id="CHEBI:15378"/>
        <dbReference type="ChEBI" id="CHEBI:28938"/>
        <dbReference type="ChEBI" id="CHEBI:58453"/>
        <dbReference type="ChEBI" id="CHEBI:58614"/>
        <dbReference type="EC" id="3.5.4.26"/>
    </reaction>
</comment>
<dbReference type="Proteomes" id="UP001152755">
    <property type="component" value="Unassembled WGS sequence"/>
</dbReference>
<feature type="active site" description="Proton donor" evidence="15">
    <location>
        <position position="63"/>
    </location>
</feature>
<evidence type="ECO:0000259" key="18">
    <source>
        <dbReference type="PROSITE" id="PS51747"/>
    </source>
</evidence>
<evidence type="ECO:0000256" key="13">
    <source>
        <dbReference type="ARBA" id="ARBA00049886"/>
    </source>
</evidence>
<comment type="caution">
    <text evidence="19">The sequence shown here is derived from an EMBL/GenBank/DDBJ whole genome shotgun (WGS) entry which is preliminary data.</text>
</comment>
<dbReference type="PROSITE" id="PS00903">
    <property type="entry name" value="CYT_DCMP_DEAMINASES_1"/>
    <property type="match status" value="1"/>
</dbReference>
<dbReference type="EC" id="1.1.1.193" evidence="14"/>
<dbReference type="NCBIfam" id="TIGR00326">
    <property type="entry name" value="eubact_ribD"/>
    <property type="match status" value="1"/>
</dbReference>
<evidence type="ECO:0000256" key="1">
    <source>
        <dbReference type="ARBA" id="ARBA00002151"/>
    </source>
</evidence>
<evidence type="ECO:0000256" key="15">
    <source>
        <dbReference type="PIRSR" id="PIRSR006769-1"/>
    </source>
</evidence>
<reference evidence="19" key="1">
    <citation type="submission" date="2022-08" db="EMBL/GenBank/DDBJ databases">
        <title>Genome analysis of Corynebacteriales strain.</title>
        <authorList>
            <person name="Lee S.D."/>
        </authorList>
    </citation>
    <scope>NUCLEOTIDE SEQUENCE</scope>
    <source>
        <strain evidence="19">D3-21</strain>
    </source>
</reference>
<dbReference type="SUPFAM" id="SSF53927">
    <property type="entry name" value="Cytidine deaminase-like"/>
    <property type="match status" value="1"/>
</dbReference>
<feature type="binding site" evidence="16">
    <location>
        <position position="211"/>
    </location>
    <ligand>
        <name>NADP(+)</name>
        <dbReference type="ChEBI" id="CHEBI:58349"/>
    </ligand>
</feature>
<dbReference type="RefSeq" id="WP_277833330.1">
    <property type="nucleotide sequence ID" value="NZ_JAAIVF010000004.1"/>
</dbReference>